<proteinExistence type="predicted"/>
<comment type="caution">
    <text evidence="1">The sequence shown here is derived from an EMBL/GenBank/DDBJ whole genome shotgun (WGS) entry which is preliminary data.</text>
</comment>
<organism evidence="1 2">
    <name type="scientific">Geobacillus kaustophilus GBlys</name>
    <dbReference type="NCBI Taxonomy" id="1337888"/>
    <lineage>
        <taxon>Bacteria</taxon>
        <taxon>Bacillati</taxon>
        <taxon>Bacillota</taxon>
        <taxon>Bacilli</taxon>
        <taxon>Bacillales</taxon>
        <taxon>Anoxybacillaceae</taxon>
        <taxon>Geobacillus</taxon>
        <taxon>Geobacillus thermoleovorans group</taxon>
    </lineage>
</organism>
<sequence length="40" mass="4320">MTGFVLTLCAMKSPVQSAGLVASKQRMCTAIENRVLICFT</sequence>
<protein>
    <submittedName>
        <fullName evidence="1">Uncharacterized protein</fullName>
    </submittedName>
</protein>
<gene>
    <name evidence="1" type="ORF">GBL_3073</name>
</gene>
<evidence type="ECO:0000313" key="1">
    <source>
        <dbReference type="EMBL" id="GAD14856.1"/>
    </source>
</evidence>
<dbReference type="AlphaFoldDB" id="U2WVN6"/>
<dbReference type="EMBL" id="BASG01000042">
    <property type="protein sequence ID" value="GAD14856.1"/>
    <property type="molecule type" value="Genomic_DNA"/>
</dbReference>
<name>U2WVN6_GEOKU</name>
<accession>U2WVN6</accession>
<dbReference type="Proteomes" id="UP000016424">
    <property type="component" value="Unassembled WGS sequence"/>
</dbReference>
<evidence type="ECO:0000313" key="2">
    <source>
        <dbReference type="Proteomes" id="UP000016424"/>
    </source>
</evidence>
<reference evidence="2" key="1">
    <citation type="journal article" date="2013" name="Genome">
        <title>Draft Genome Sequence of Geobacillus kaustophilus GBlys, a Lysogenic Strain with Bacteriophage phiOH2.</title>
        <authorList>
            <person name="Doi K."/>
            <person name="Mori K."/>
            <person name="Martono H."/>
            <person name="Nagayoshi Y."/>
            <person name="Fujino Y."/>
            <person name="Tashiro K."/>
            <person name="Kuhara S."/>
            <person name="Ohshima T."/>
        </authorList>
    </citation>
    <scope>NUCLEOTIDE SEQUENCE [LARGE SCALE GENOMIC DNA]</scope>
    <source>
        <strain evidence="2">GBlys</strain>
    </source>
</reference>